<dbReference type="Gene3D" id="6.10.250.3150">
    <property type="match status" value="1"/>
</dbReference>
<keyword evidence="1" id="KW-0732">Signal</keyword>
<proteinExistence type="predicted"/>
<organism evidence="2 3">
    <name type="scientific">Paenibacillus thalictri</name>
    <dbReference type="NCBI Taxonomy" id="2527873"/>
    <lineage>
        <taxon>Bacteria</taxon>
        <taxon>Bacillati</taxon>
        <taxon>Bacillota</taxon>
        <taxon>Bacilli</taxon>
        <taxon>Bacillales</taxon>
        <taxon>Paenibacillaceae</taxon>
        <taxon>Paenibacillus</taxon>
    </lineage>
</organism>
<sequence>MRKKMIAAGLFLLLSGSTAVYAHLTGAFADFLVTVHDEQTTAKLKEEMQRTKNDIEALAPQAAELERQFAANRGAAAEKLRFYNDMGLDSWLSLMLRAQEPLDLLSAQRLVERNVSAYMQQLDTLYKEYWRLSATQETLEGHKRLLSMIGRNLNARQTFLASSRDVDLEQQANYLDIDWMSEVEPHLLKQLEHDGQLAATRVREWAAASGETPDAAGKLDERWLNEQSELEYFFRPDHVYVVYQKNDDIHVILIGQVLSGGANHTYELQFEAGFFNGFLMPDTLIQELRGFQLPREQLQAAVGTGKPVALQQAGGTLLLRSEP</sequence>
<feature type="chain" id="PRO_5038369730" description="SbsC C-terminal domain-containing protein" evidence="1">
    <location>
        <begin position="23"/>
        <end position="323"/>
    </location>
</feature>
<gene>
    <name evidence="2" type="ORF">EYB31_17600</name>
</gene>
<evidence type="ECO:0000313" key="3">
    <source>
        <dbReference type="Proteomes" id="UP000293142"/>
    </source>
</evidence>
<accession>A0A4Q9DP89</accession>
<evidence type="ECO:0000256" key="1">
    <source>
        <dbReference type="SAM" id="SignalP"/>
    </source>
</evidence>
<feature type="signal peptide" evidence="1">
    <location>
        <begin position="1"/>
        <end position="22"/>
    </location>
</feature>
<evidence type="ECO:0008006" key="4">
    <source>
        <dbReference type="Google" id="ProtNLM"/>
    </source>
</evidence>
<reference evidence="2 3" key="1">
    <citation type="submission" date="2019-02" db="EMBL/GenBank/DDBJ databases">
        <title>Paenibacillus sp. nov., isolated from surface-sterilized tissue of Thalictrum simplex L.</title>
        <authorList>
            <person name="Tuo L."/>
        </authorList>
    </citation>
    <scope>NUCLEOTIDE SEQUENCE [LARGE SCALE GENOMIC DNA]</scope>
    <source>
        <strain evidence="2 3">N2SHLJ1</strain>
    </source>
</reference>
<dbReference type="AlphaFoldDB" id="A0A4Q9DP89"/>
<keyword evidence="3" id="KW-1185">Reference proteome</keyword>
<comment type="caution">
    <text evidence="2">The sequence shown here is derived from an EMBL/GenBank/DDBJ whole genome shotgun (WGS) entry which is preliminary data.</text>
</comment>
<dbReference type="OrthoDB" id="2449468at2"/>
<dbReference type="Proteomes" id="UP000293142">
    <property type="component" value="Unassembled WGS sequence"/>
</dbReference>
<name>A0A4Q9DP89_9BACL</name>
<dbReference type="RefSeq" id="WP_131014688.1">
    <property type="nucleotide sequence ID" value="NZ_SIRE01000012.1"/>
</dbReference>
<protein>
    <recommendedName>
        <fullName evidence="4">SbsC C-terminal domain-containing protein</fullName>
    </recommendedName>
</protein>
<evidence type="ECO:0000313" key="2">
    <source>
        <dbReference type="EMBL" id="TBL77297.1"/>
    </source>
</evidence>
<dbReference type="EMBL" id="SIRE01000012">
    <property type="protein sequence ID" value="TBL77297.1"/>
    <property type="molecule type" value="Genomic_DNA"/>
</dbReference>